<proteinExistence type="predicted"/>
<dbReference type="AlphaFoldDB" id="A0A401Z6D4"/>
<protein>
    <submittedName>
        <fullName evidence="2">Transcriptional regulator</fullName>
    </submittedName>
</protein>
<evidence type="ECO:0000259" key="1">
    <source>
        <dbReference type="Pfam" id="PF19054"/>
    </source>
</evidence>
<feature type="domain" description="DUF5753" evidence="1">
    <location>
        <begin position="73"/>
        <end position="247"/>
    </location>
</feature>
<dbReference type="Proteomes" id="UP000286931">
    <property type="component" value="Unassembled WGS sequence"/>
</dbReference>
<keyword evidence="3" id="KW-1185">Reference proteome</keyword>
<accession>A0A401Z6D4</accession>
<comment type="caution">
    <text evidence="2">The sequence shown here is derived from an EMBL/GenBank/DDBJ whole genome shotgun (WGS) entry which is preliminary data.</text>
</comment>
<dbReference type="Pfam" id="PF19054">
    <property type="entry name" value="DUF5753"/>
    <property type="match status" value="1"/>
</dbReference>
<dbReference type="InterPro" id="IPR043917">
    <property type="entry name" value="DUF5753"/>
</dbReference>
<sequence>MAHVARQAGWTEGTQSRLETGVTPIKPDHVAVLAEILALTPVTRMHLDRALGVKREPDRWWVQYGEVLNQDYEELILVEARATAMHVASTIIPGPMQAPGYARATLLQTPFVPDPDDAEMLLEVRLHRAEIVTARGIPVRVTLPEAVLSASFCGRVALQEQLQHLLDLSRLKHVCLRIVPFDAEAHPFLGAVTLLDLPAPDAPVAHAEWESGSQMIKDERRVRRHRRNLDYQLAAALSEDESRRVIESRLEAL</sequence>
<dbReference type="EMBL" id="BIFH01000063">
    <property type="protein sequence ID" value="GCE02378.1"/>
    <property type="molecule type" value="Genomic_DNA"/>
</dbReference>
<reference evidence="2 3" key="1">
    <citation type="submission" date="2018-12" db="EMBL/GenBank/DDBJ databases">
        <title>Draft genome sequence of Embleya hyalina NBRC 13850T.</title>
        <authorList>
            <person name="Komaki H."/>
            <person name="Hosoyama A."/>
            <person name="Kimura A."/>
            <person name="Ichikawa N."/>
            <person name="Tamura T."/>
        </authorList>
    </citation>
    <scope>NUCLEOTIDE SEQUENCE [LARGE SCALE GENOMIC DNA]</scope>
    <source>
        <strain evidence="2 3">NBRC 13850</strain>
    </source>
</reference>
<gene>
    <name evidence="2" type="ORF">EHYA_10155</name>
</gene>
<evidence type="ECO:0000313" key="2">
    <source>
        <dbReference type="EMBL" id="GCE02378.1"/>
    </source>
</evidence>
<name>A0A401Z6D4_9ACTN</name>
<evidence type="ECO:0000313" key="3">
    <source>
        <dbReference type="Proteomes" id="UP000286931"/>
    </source>
</evidence>
<organism evidence="2 3">
    <name type="scientific">Embleya hyalina</name>
    <dbReference type="NCBI Taxonomy" id="516124"/>
    <lineage>
        <taxon>Bacteria</taxon>
        <taxon>Bacillati</taxon>
        <taxon>Actinomycetota</taxon>
        <taxon>Actinomycetes</taxon>
        <taxon>Kitasatosporales</taxon>
        <taxon>Streptomycetaceae</taxon>
        <taxon>Embleya</taxon>
    </lineage>
</organism>